<name>A0AAV1JV31_9NEOP</name>
<evidence type="ECO:0000256" key="1">
    <source>
        <dbReference type="SAM" id="MobiDB-lite"/>
    </source>
</evidence>
<organism evidence="2 3">
    <name type="scientific">Leptosia nina</name>
    <dbReference type="NCBI Taxonomy" id="320188"/>
    <lineage>
        <taxon>Eukaryota</taxon>
        <taxon>Metazoa</taxon>
        <taxon>Ecdysozoa</taxon>
        <taxon>Arthropoda</taxon>
        <taxon>Hexapoda</taxon>
        <taxon>Insecta</taxon>
        <taxon>Pterygota</taxon>
        <taxon>Neoptera</taxon>
        <taxon>Endopterygota</taxon>
        <taxon>Lepidoptera</taxon>
        <taxon>Glossata</taxon>
        <taxon>Ditrysia</taxon>
        <taxon>Papilionoidea</taxon>
        <taxon>Pieridae</taxon>
        <taxon>Pierinae</taxon>
        <taxon>Leptosia</taxon>
    </lineage>
</organism>
<feature type="region of interest" description="Disordered" evidence="1">
    <location>
        <begin position="1128"/>
        <end position="1177"/>
    </location>
</feature>
<feature type="region of interest" description="Disordered" evidence="1">
    <location>
        <begin position="878"/>
        <end position="921"/>
    </location>
</feature>
<dbReference type="EMBL" id="CAVLEF010000225">
    <property type="protein sequence ID" value="CAK1553402.1"/>
    <property type="molecule type" value="Genomic_DNA"/>
</dbReference>
<proteinExistence type="predicted"/>
<feature type="compositionally biased region" description="Basic and acidic residues" evidence="1">
    <location>
        <begin position="267"/>
        <end position="282"/>
    </location>
</feature>
<feature type="compositionally biased region" description="Polar residues" evidence="1">
    <location>
        <begin position="911"/>
        <end position="921"/>
    </location>
</feature>
<feature type="compositionally biased region" description="Polar residues" evidence="1">
    <location>
        <begin position="576"/>
        <end position="587"/>
    </location>
</feature>
<comment type="caution">
    <text evidence="2">The sequence shown here is derived from an EMBL/GenBank/DDBJ whole genome shotgun (WGS) entry which is preliminary data.</text>
</comment>
<feature type="region of interest" description="Disordered" evidence="1">
    <location>
        <begin position="249"/>
        <end position="282"/>
    </location>
</feature>
<feature type="compositionally biased region" description="Basic and acidic residues" evidence="1">
    <location>
        <begin position="1165"/>
        <end position="1177"/>
    </location>
</feature>
<feature type="compositionally biased region" description="Polar residues" evidence="1">
    <location>
        <begin position="878"/>
        <end position="898"/>
    </location>
</feature>
<feature type="compositionally biased region" description="Polar residues" evidence="1">
    <location>
        <begin position="29"/>
        <end position="40"/>
    </location>
</feature>
<gene>
    <name evidence="2" type="ORF">LNINA_LOCUS12406</name>
</gene>
<sequence>MENAYLEVAPNHSNTKDYTIAFGRMTSLKSTTNRASRQLNSQDKKDDSKTYKTKQPLSRKNLPHSNGVIDIAGEPATSRKLRGPPQKKIDLQKPEKQLKINQMPKRNLNPIKKRPSKEKPHSHLTQNRNVQRVEIFNTAPDFKQVLEVPPSLATTRPIPTLGLIYGDSILSNDIYNDYFLDARNENHNDYNHPDSSTVPDITCPVNAICGNNNASEDQNKSSIISLKYGNKAFKTTNDNIKDWLTSELEKPTRDNESGYHSTSPPRQSDDKNKSNTPKDTKADIIRKYSLLFKKRRENKKSVSTTDISKKSSGSNSVKQKSTTLKNQFPLPKMNTETKMLRPSNPVFYTTYKFPSTPNPTHNQEYSASAGVPSYVECPSEVLQRTTNFETEGRETPSTVNGKEDFRDDLSSHAACEHLDDFSETTDLCDWILPSSQCSAVFKTSKESNTTLSSWRGRRDNLSSDFSMFKYPENCSYHEYFYHYCWRKEGAGRDIDRQQIRDCLGRCKKCQKYRRHPNNRDKIRMMHYLQRYHWDNADVQTTLLVYHETGTDAVAKNQKSANIATECSEPSKPKETGPQTISQASSPQKSKIIPDVIKLKEIANVITNSKNTGTEVTESVFLSTSDVTNTPSYLNEALQQCICKPMLVACHNAATDIQFIPQEPATTMPNYCASDITNSYINTPVSETNSTLHPGPIKAPIIFTSVNTETPKSPSECTLKAPAIFTSPAKETPTASSICASETSHEAPVSPMAISLVQPTATRLIAPLTVSPLNDSLNTIIPLTIVPKILTPTAVTHEICDDSVSTNTHIIGTNKTASVKAETTISPRFNPETLHLPPIITSSGNVSDPNISANLVPRASINKTSAITVVLDRPRLTVGNDQDTVTSAGKDSDPVTSASLVPRSVTPKNERSAPTSVTWNQSGSIDKQNIDTILPCRRLENKGLTKLTTPKGTVLSCAGLDVTPEEIKKTTSTSVTNFENDLFCDMAVSTTKLINTASFNCGSPLAQCSFNADVHPTMSSVSTNTDEARSEPIVLANVNLTNDKLRNTTETCVQYSNKGKDDSLGSGRIGHSRLMSVRMLGDSVSDMGTQVQPLLNDAETRTIPKGLNSASVLTSHFLLADHLQKVKEENGDSTIKDGAIGKKETARLEEAPQEPNSSKAPVKMEGQTHEPEKPSRVVEPRHPSVVISSNLNATKWMNGCAKEDYQSIIDISEMTVSESLERATLAVATSNAFKTSEGQNANQGAAINCVTAKPIGVISDVNLADAIPVRDVDGQDIVKVDQQIAEIVEEPNIVSGVNVKLPILVKRKSVAVLTSRYLLTQPIQCHKETSECLYVYERARCVVHNQRTDASVQIKSTHLAIGENSRENKWTRDDVAVDLAMSIVKAGDYKEVDNLAEAVSPRVYKTLYETSRLIAKERSLSKEIENVGNKTDKNDLLEEQLTTSCRYYSKLLTKNITRMKESFKKRLPIPVYRAATSQKYIEAFTMKPSGRQDVKCQAKIDFNSSDNCLLTPAASAIDIRGGRQS</sequence>
<feature type="region of interest" description="Disordered" evidence="1">
    <location>
        <begin position="295"/>
        <end position="326"/>
    </location>
</feature>
<feature type="region of interest" description="Disordered" evidence="1">
    <location>
        <begin position="560"/>
        <end position="587"/>
    </location>
</feature>
<keyword evidence="3" id="KW-1185">Reference proteome</keyword>
<feature type="compositionally biased region" description="Basic and acidic residues" evidence="1">
    <location>
        <begin position="1138"/>
        <end position="1149"/>
    </location>
</feature>
<feature type="compositionally biased region" description="Polar residues" evidence="1">
    <location>
        <begin position="301"/>
        <end position="326"/>
    </location>
</feature>
<protein>
    <submittedName>
        <fullName evidence="2">Uncharacterized protein</fullName>
    </submittedName>
</protein>
<dbReference type="Proteomes" id="UP001497472">
    <property type="component" value="Unassembled WGS sequence"/>
</dbReference>
<evidence type="ECO:0000313" key="2">
    <source>
        <dbReference type="EMBL" id="CAK1553402.1"/>
    </source>
</evidence>
<reference evidence="2 3" key="1">
    <citation type="submission" date="2023-11" db="EMBL/GenBank/DDBJ databases">
        <authorList>
            <person name="Okamura Y."/>
        </authorList>
    </citation>
    <scope>NUCLEOTIDE SEQUENCE [LARGE SCALE GENOMIC DNA]</scope>
</reference>
<evidence type="ECO:0000313" key="3">
    <source>
        <dbReference type="Proteomes" id="UP001497472"/>
    </source>
</evidence>
<feature type="region of interest" description="Disordered" evidence="1">
    <location>
        <begin position="29"/>
        <end position="87"/>
    </location>
</feature>
<accession>A0AAV1JV31</accession>